<comment type="caution">
    <text evidence="1">The sequence shown here is derived from an EMBL/GenBank/DDBJ whole genome shotgun (WGS) entry which is preliminary data.</text>
</comment>
<dbReference type="Proteomes" id="UP000092713">
    <property type="component" value="Unassembled WGS sequence"/>
</dbReference>
<dbReference type="PATRIC" id="fig|1747903.4.peg.1388"/>
<organism evidence="1 2">
    <name type="scientific">Janthinobacterium psychrotolerans</name>
    <dbReference type="NCBI Taxonomy" id="1747903"/>
    <lineage>
        <taxon>Bacteria</taxon>
        <taxon>Pseudomonadati</taxon>
        <taxon>Pseudomonadota</taxon>
        <taxon>Betaproteobacteria</taxon>
        <taxon>Burkholderiales</taxon>
        <taxon>Oxalobacteraceae</taxon>
        <taxon>Janthinobacterium</taxon>
    </lineage>
</organism>
<accession>A0A1A7BZG5</accession>
<evidence type="ECO:0000313" key="2">
    <source>
        <dbReference type="Proteomes" id="UP000092713"/>
    </source>
</evidence>
<dbReference type="SUPFAM" id="SSF102114">
    <property type="entry name" value="Radical SAM enzymes"/>
    <property type="match status" value="1"/>
</dbReference>
<dbReference type="InterPro" id="IPR013785">
    <property type="entry name" value="Aldolase_TIM"/>
</dbReference>
<evidence type="ECO:0000313" key="1">
    <source>
        <dbReference type="EMBL" id="OBV37855.1"/>
    </source>
</evidence>
<dbReference type="Gene3D" id="3.20.20.70">
    <property type="entry name" value="Aldolase class I"/>
    <property type="match status" value="1"/>
</dbReference>
<dbReference type="EMBL" id="LOCQ01000059">
    <property type="protein sequence ID" value="OBV37855.1"/>
    <property type="molecule type" value="Genomic_DNA"/>
</dbReference>
<name>A0A1A7BZG5_9BURK</name>
<sequence>MLSLLYRGTLASCNYACGYCPFAKKQDSRAALARDAREVVRFTNWVARQTRPIGVLFTPWGEALVRRHYRCAMQALAALPHVRQVALQTNLAGPLKWLDGMAGLEKIGLWCTFHPGQTTIARFLERCAHLDAMGVRYSVGVVALHEHYGAIEALRAALPGHVYLWLNAYDRRGPGYYAADDLLWLDKIDPWFAQSRRPVPSRGKGCFAGEAALSVDGDGELTRCHFLPERLGNLYEDDLADMLQERSCPRFKCDCYIGYAQRKDLPFQTEFGEGVLARIASV</sequence>
<reference evidence="1 2" key="1">
    <citation type="submission" date="2016-04" db="EMBL/GenBank/DDBJ databases">
        <title>Draft genome sequence of Janthinobacterium psychrotolerans sp. nov., isolated from freshwater sediments in Denmark.</title>
        <authorList>
            <person name="Gong X."/>
            <person name="Skrivergaard S."/>
            <person name="Korsgaard B.S."/>
            <person name="Schreiber L."/>
            <person name="Marshall I.P."/>
            <person name="Finster K."/>
            <person name="Schramm A."/>
        </authorList>
    </citation>
    <scope>NUCLEOTIDE SEQUENCE [LARGE SCALE GENOMIC DNA]</scope>
    <source>
        <strain evidence="1 2">S3-2</strain>
    </source>
</reference>
<proteinExistence type="predicted"/>
<dbReference type="NCBIfam" id="NF038073">
    <property type="entry name" value="rSAM_STM4011"/>
    <property type="match status" value="1"/>
</dbReference>
<dbReference type="AlphaFoldDB" id="A0A1A7BZG5"/>
<dbReference type="CDD" id="cd01335">
    <property type="entry name" value="Radical_SAM"/>
    <property type="match status" value="1"/>
</dbReference>
<dbReference type="OrthoDB" id="9780503at2"/>
<protein>
    <recommendedName>
        <fullName evidence="3">Radical SAM protein</fullName>
    </recommendedName>
</protein>
<keyword evidence="2" id="KW-1185">Reference proteome</keyword>
<dbReference type="InterPro" id="IPR058240">
    <property type="entry name" value="rSAM_sf"/>
</dbReference>
<gene>
    <name evidence="1" type="ORF">ASR47_1004130</name>
</gene>
<evidence type="ECO:0008006" key="3">
    <source>
        <dbReference type="Google" id="ProtNLM"/>
    </source>
</evidence>
<dbReference type="InterPro" id="IPR047771">
    <property type="entry name" value="Radical_SAM_STM4011-like"/>
</dbReference>
<dbReference type="STRING" id="1747903.ASR47_1004130"/>